<proteinExistence type="predicted"/>
<protein>
    <recommendedName>
        <fullName evidence="3">F-box domain-containing protein</fullName>
    </recommendedName>
</protein>
<dbReference type="AlphaFoldDB" id="A0AAD4MZM5"/>
<name>A0AAD4MZM5_9BILA</name>
<evidence type="ECO:0000313" key="1">
    <source>
        <dbReference type="EMBL" id="KAI1708134.1"/>
    </source>
</evidence>
<keyword evidence="2" id="KW-1185">Reference proteome</keyword>
<gene>
    <name evidence="1" type="ORF">DdX_12082</name>
</gene>
<evidence type="ECO:0008006" key="3">
    <source>
        <dbReference type="Google" id="ProtNLM"/>
    </source>
</evidence>
<accession>A0AAD4MZM5</accession>
<comment type="caution">
    <text evidence="1">The sequence shown here is derived from an EMBL/GenBank/DDBJ whole genome shotgun (WGS) entry which is preliminary data.</text>
</comment>
<reference evidence="1" key="1">
    <citation type="submission" date="2022-01" db="EMBL/GenBank/DDBJ databases">
        <title>Genome Sequence Resource for Two Populations of Ditylenchus destructor, the Migratory Endoparasitic Phytonematode.</title>
        <authorList>
            <person name="Zhang H."/>
            <person name="Lin R."/>
            <person name="Xie B."/>
        </authorList>
    </citation>
    <scope>NUCLEOTIDE SEQUENCE</scope>
    <source>
        <strain evidence="1">BazhouSP</strain>
    </source>
</reference>
<dbReference type="Proteomes" id="UP001201812">
    <property type="component" value="Unassembled WGS sequence"/>
</dbReference>
<evidence type="ECO:0000313" key="2">
    <source>
        <dbReference type="Proteomes" id="UP001201812"/>
    </source>
</evidence>
<organism evidence="1 2">
    <name type="scientific">Ditylenchus destructor</name>
    <dbReference type="NCBI Taxonomy" id="166010"/>
    <lineage>
        <taxon>Eukaryota</taxon>
        <taxon>Metazoa</taxon>
        <taxon>Ecdysozoa</taxon>
        <taxon>Nematoda</taxon>
        <taxon>Chromadorea</taxon>
        <taxon>Rhabditida</taxon>
        <taxon>Tylenchina</taxon>
        <taxon>Tylenchomorpha</taxon>
        <taxon>Sphaerularioidea</taxon>
        <taxon>Anguinidae</taxon>
        <taxon>Anguininae</taxon>
        <taxon>Ditylenchus</taxon>
    </lineage>
</organism>
<sequence length="288" mass="34392">MDQRPMPVLYPDIIRDILVNFDRVTLCRLQIVNKRFNLIIVKQFTNAPPYLILDTLFYESGWRIRMQRRLTTLSVTFTVLQATKFIRTWNLFCDCDEDFTRIELSRISHIILENAHVGIRWDRMQSFRPTSQFLRSFAHCALLELMGNNAISALHEISYSNIYLLKLIDLNYDPTSQEVPWSKIMSRLFRVVKSNQSTINIETERQPNRDEFLKFIDLVKENFARANVVLHFDFEWKGDWCADWNLPSFDIKNCQTNQRLKFYNYQFLIGFITCSRFCIRAKTEKHVF</sequence>
<dbReference type="EMBL" id="JAKKPZ010000037">
    <property type="protein sequence ID" value="KAI1708134.1"/>
    <property type="molecule type" value="Genomic_DNA"/>
</dbReference>